<dbReference type="InterPro" id="IPR017937">
    <property type="entry name" value="Thioredoxin_CS"/>
</dbReference>
<dbReference type="Pfam" id="PF00085">
    <property type="entry name" value="Thioredoxin"/>
    <property type="match status" value="1"/>
</dbReference>
<feature type="site" description="Contributes to redox potential value" evidence="8">
    <location>
        <position position="34"/>
    </location>
</feature>
<reference evidence="11" key="1">
    <citation type="submission" date="2020-01" db="EMBL/GenBank/DDBJ databases">
        <authorList>
            <person name="Meier V. D."/>
            <person name="Meier V D."/>
        </authorList>
    </citation>
    <scope>NUCLEOTIDE SEQUENCE</scope>
    <source>
        <strain evidence="11">HLG_WM_MAG_04</strain>
    </source>
</reference>
<dbReference type="InterPro" id="IPR036249">
    <property type="entry name" value="Thioredoxin-like_sf"/>
</dbReference>
<evidence type="ECO:0000313" key="11">
    <source>
        <dbReference type="EMBL" id="CAA6817558.1"/>
    </source>
</evidence>
<comment type="similarity">
    <text evidence="1 7">Belongs to the thioredoxin family.</text>
</comment>
<dbReference type="InterPro" id="IPR005746">
    <property type="entry name" value="Thioredoxin"/>
</dbReference>
<dbReference type="PROSITE" id="PS00194">
    <property type="entry name" value="THIOREDOXIN_1"/>
    <property type="match status" value="1"/>
</dbReference>
<evidence type="ECO:0000256" key="4">
    <source>
        <dbReference type="ARBA" id="ARBA00023157"/>
    </source>
</evidence>
<keyword evidence="2" id="KW-0813">Transport</keyword>
<dbReference type="GO" id="GO:0015035">
    <property type="term" value="F:protein-disulfide reductase activity"/>
    <property type="evidence" value="ECO:0007669"/>
    <property type="project" value="UniProtKB-UniRule"/>
</dbReference>
<sequence>MTKVIELTEENFDDLVINSKLPVLVDFWAAWCGPCRMINPLIDELSIKYDGKLVVGKVNVDEQQKLVAKYGARTVPTVYFVKNGAPQEKFTGSESRDNYIEVIEELIGMKS</sequence>
<feature type="disulfide bond" description="Redox-active" evidence="9">
    <location>
        <begin position="32"/>
        <end position="35"/>
    </location>
</feature>
<accession>A0A6S6TMI8</accession>
<dbReference type="PROSITE" id="PS51352">
    <property type="entry name" value="THIOREDOXIN_2"/>
    <property type="match status" value="1"/>
</dbReference>
<dbReference type="CDD" id="cd02947">
    <property type="entry name" value="TRX_family"/>
    <property type="match status" value="1"/>
</dbReference>
<keyword evidence="3" id="KW-0249">Electron transport</keyword>
<evidence type="ECO:0000256" key="9">
    <source>
        <dbReference type="PIRSR" id="PIRSR000077-4"/>
    </source>
</evidence>
<feature type="site" description="Deprotonates C-terminal active site Cys" evidence="8">
    <location>
        <position position="26"/>
    </location>
</feature>
<feature type="domain" description="Thioredoxin" evidence="10">
    <location>
        <begin position="1"/>
        <end position="108"/>
    </location>
</feature>
<evidence type="ECO:0000256" key="7">
    <source>
        <dbReference type="PIRNR" id="PIRNR000077"/>
    </source>
</evidence>
<evidence type="ECO:0000256" key="2">
    <source>
        <dbReference type="ARBA" id="ARBA00022448"/>
    </source>
</evidence>
<dbReference type="SUPFAM" id="SSF52833">
    <property type="entry name" value="Thioredoxin-like"/>
    <property type="match status" value="1"/>
</dbReference>
<evidence type="ECO:0000259" key="10">
    <source>
        <dbReference type="PROSITE" id="PS51352"/>
    </source>
</evidence>
<protein>
    <recommendedName>
        <fullName evidence="6 7">Thioredoxin</fullName>
    </recommendedName>
</protein>
<feature type="active site" description="Nucleophile" evidence="8">
    <location>
        <position position="32"/>
    </location>
</feature>
<dbReference type="NCBIfam" id="TIGR01068">
    <property type="entry name" value="thioredoxin"/>
    <property type="match status" value="1"/>
</dbReference>
<dbReference type="InterPro" id="IPR013766">
    <property type="entry name" value="Thioredoxin_domain"/>
</dbReference>
<dbReference type="AlphaFoldDB" id="A0A6S6TMI8"/>
<evidence type="ECO:0000256" key="6">
    <source>
        <dbReference type="NCBIfam" id="TIGR01068"/>
    </source>
</evidence>
<dbReference type="GO" id="GO:0005737">
    <property type="term" value="C:cytoplasm"/>
    <property type="evidence" value="ECO:0007669"/>
    <property type="project" value="TreeGrafter"/>
</dbReference>
<dbReference type="PRINTS" id="PR00421">
    <property type="entry name" value="THIOREDOXIN"/>
</dbReference>
<evidence type="ECO:0000256" key="5">
    <source>
        <dbReference type="ARBA" id="ARBA00023284"/>
    </source>
</evidence>
<feature type="site" description="Contributes to redox potential value" evidence="8">
    <location>
        <position position="33"/>
    </location>
</feature>
<organism evidence="11">
    <name type="scientific">uncultured Sulfurovum sp</name>
    <dbReference type="NCBI Taxonomy" id="269237"/>
    <lineage>
        <taxon>Bacteria</taxon>
        <taxon>Pseudomonadati</taxon>
        <taxon>Campylobacterota</taxon>
        <taxon>Epsilonproteobacteria</taxon>
        <taxon>Campylobacterales</taxon>
        <taxon>Sulfurovaceae</taxon>
        <taxon>Sulfurovum</taxon>
        <taxon>environmental samples</taxon>
    </lineage>
</organism>
<dbReference type="EMBL" id="CACVAX010000050">
    <property type="protein sequence ID" value="CAA6817558.1"/>
    <property type="molecule type" value="Genomic_DNA"/>
</dbReference>
<keyword evidence="5 9" id="KW-0676">Redox-active center</keyword>
<name>A0A6S6TMI8_9BACT</name>
<proteinExistence type="inferred from homology"/>
<dbReference type="PANTHER" id="PTHR45663">
    <property type="entry name" value="GEO12009P1"/>
    <property type="match status" value="1"/>
</dbReference>
<gene>
    <name evidence="11" type="ORF">HELGO_WM8115</name>
</gene>
<dbReference type="PANTHER" id="PTHR45663:SF11">
    <property type="entry name" value="GEO12009P1"/>
    <property type="match status" value="1"/>
</dbReference>
<dbReference type="FunFam" id="3.40.30.10:FF:000001">
    <property type="entry name" value="Thioredoxin"/>
    <property type="match status" value="1"/>
</dbReference>
<evidence type="ECO:0000256" key="8">
    <source>
        <dbReference type="PIRSR" id="PIRSR000077-1"/>
    </source>
</evidence>
<evidence type="ECO:0000256" key="3">
    <source>
        <dbReference type="ARBA" id="ARBA00022982"/>
    </source>
</evidence>
<keyword evidence="4 9" id="KW-1015">Disulfide bond</keyword>
<feature type="active site" description="Nucleophile" evidence="8">
    <location>
        <position position="35"/>
    </location>
</feature>
<evidence type="ECO:0000256" key="1">
    <source>
        <dbReference type="ARBA" id="ARBA00008987"/>
    </source>
</evidence>
<dbReference type="Gene3D" id="3.40.30.10">
    <property type="entry name" value="Glutaredoxin"/>
    <property type="match status" value="1"/>
</dbReference>
<dbReference type="PIRSF" id="PIRSF000077">
    <property type="entry name" value="Thioredoxin"/>
    <property type="match status" value="1"/>
</dbReference>